<protein>
    <recommendedName>
        <fullName evidence="3">BRCT domain-containing protein</fullName>
    </recommendedName>
</protein>
<dbReference type="RefSeq" id="XP_002107710.1">
    <property type="nucleotide sequence ID" value="XM_002107674.1"/>
</dbReference>
<dbReference type="PROSITE" id="PS50297">
    <property type="entry name" value="ANK_REP_REGION"/>
    <property type="match status" value="2"/>
</dbReference>
<proteinExistence type="predicted"/>
<dbReference type="Gene3D" id="1.25.40.20">
    <property type="entry name" value="Ankyrin repeat-containing domain"/>
    <property type="match status" value="1"/>
</dbReference>
<dbReference type="PROSITE" id="PS50172">
    <property type="entry name" value="BRCT"/>
    <property type="match status" value="1"/>
</dbReference>
<dbReference type="GO" id="GO:2000781">
    <property type="term" value="P:positive regulation of double-strand break repair"/>
    <property type="evidence" value="ECO:0007669"/>
    <property type="project" value="InterPro"/>
</dbReference>
<feature type="domain" description="BRCT" evidence="3">
    <location>
        <begin position="1"/>
        <end position="93"/>
    </location>
</feature>
<dbReference type="GO" id="GO:0006974">
    <property type="term" value="P:DNA damage response"/>
    <property type="evidence" value="ECO:0000318"/>
    <property type="project" value="GO_Central"/>
</dbReference>
<evidence type="ECO:0000259" key="3">
    <source>
        <dbReference type="PROSITE" id="PS50172"/>
    </source>
</evidence>
<dbReference type="Proteomes" id="UP000009022">
    <property type="component" value="Unassembled WGS sequence"/>
</dbReference>
<evidence type="ECO:0000256" key="2">
    <source>
        <dbReference type="SAM" id="MobiDB-lite"/>
    </source>
</evidence>
<dbReference type="InterPro" id="IPR002110">
    <property type="entry name" value="Ankyrin_rpt"/>
</dbReference>
<dbReference type="SMART" id="SM00248">
    <property type="entry name" value="ANK"/>
    <property type="match status" value="3"/>
</dbReference>
<dbReference type="PANTHER" id="PTHR46677">
    <property type="entry name" value="SMC5-SMC6 COMPLEX LOCALIZATION FACTOR PROTEIN 1"/>
    <property type="match status" value="1"/>
</dbReference>
<dbReference type="Pfam" id="PF00533">
    <property type="entry name" value="BRCT"/>
    <property type="match status" value="1"/>
</dbReference>
<dbReference type="Gene3D" id="3.40.50.10190">
    <property type="entry name" value="BRCT domain"/>
    <property type="match status" value="1"/>
</dbReference>
<gene>
    <name evidence="4" type="ORF">TRIADDRAFT_51493</name>
</gene>
<dbReference type="SUPFAM" id="SSF52113">
    <property type="entry name" value="BRCT domain"/>
    <property type="match status" value="1"/>
</dbReference>
<dbReference type="GO" id="GO:1990166">
    <property type="term" value="P:protein localization to site of double-strand break"/>
    <property type="evidence" value="ECO:0000318"/>
    <property type="project" value="GO_Central"/>
</dbReference>
<dbReference type="GeneID" id="6749726"/>
<dbReference type="SMART" id="SM00292">
    <property type="entry name" value="BRCT"/>
    <property type="match status" value="1"/>
</dbReference>
<evidence type="ECO:0000313" key="4">
    <source>
        <dbReference type="EMBL" id="EDV28508.1"/>
    </source>
</evidence>
<dbReference type="KEGG" id="tad:TRIADDRAFT_51493"/>
<dbReference type="Pfam" id="PF12796">
    <property type="entry name" value="Ank_2"/>
    <property type="match status" value="1"/>
</dbReference>
<sequence>MPLSVKGKTGKLQFIGFTNTERKNLASKYKKLDGKIGKSKTLLTQTTHIICEQPETTNLFLAACVRGIWILKKSFIEDSAKAGCLLPEREYEWSIRDHHNYPAIEEGLLQAPQYWRLKKEKGLTLFPEKTTAVVYGSDSEKENQFEKILKWGGVRCTKPEIFQQSPTPVDYLFYDEKHSYLKRQYESYCKIGRFPTKTITERILQQPFQNSTWTENTNNPSETKKRKDPDYLSPINALPVKRVATENPDTFDYTKKLVRPNLLRIPICKDHDQICLDRLFLLYAVESESNDDLIMNEGFGLLTECLQRYPPKMMRMKKIYMLSFCTDRSINQYESCSVETINMEMWNNIMQKIENVSKKEEKCDVLILRFIVQLLWTDYKIFYDGLIGKKEKKDDRPIFFSLLWPGNFYQTASVSQKSIELMDAFFGVYQQSSDLSDDCINLIHSLLILSGDCCARQEMTSYYKSNNTTILGDYAIEFAIKLAGKIDQIKDSKRKLALLESLALDWLVACVSEYILLTFHHPNNLNSGLQKEVKSLSLQKIVKNYFELIPYGRQLLSNDKRDISSAVSKGTIIEKRNAKGNIYKKIYYIIVKWITKGKFSYQQLGETRLHVACKRNDVGTIEALIGEGAEVNVVDNCGWTPLHEACNHGHIDAVHTIIKCSQKYSKDLNFSANGDGGITPMHDAILNEHYEVAKVLVQYGESCELYLTALANLIDVQITQYFIQERFKDKERGDDTVFIQENVKHNNQRLSNSRNIMKDAFNNLPRLEKHISSIIERQDKTEKCKLLLAKINLDLWQAMKT</sequence>
<accession>B3RJC9</accession>
<dbReference type="InterPro" id="IPR036770">
    <property type="entry name" value="Ankyrin_rpt-contain_sf"/>
</dbReference>
<dbReference type="GO" id="GO:0005634">
    <property type="term" value="C:nucleus"/>
    <property type="evidence" value="ECO:0000318"/>
    <property type="project" value="GO_Central"/>
</dbReference>
<name>B3RJC9_TRIAD</name>
<dbReference type="CDD" id="cd17738">
    <property type="entry name" value="BRCT_TopBP1_rpt7"/>
    <property type="match status" value="1"/>
</dbReference>
<dbReference type="SUPFAM" id="SSF48403">
    <property type="entry name" value="Ankyrin repeat"/>
    <property type="match status" value="1"/>
</dbReference>
<feature type="repeat" description="ANK" evidence="1">
    <location>
        <begin position="604"/>
        <end position="636"/>
    </location>
</feature>
<dbReference type="STRING" id="10228.B3RJC9"/>
<dbReference type="CTD" id="6749726"/>
<keyword evidence="5" id="KW-1185">Reference proteome</keyword>
<dbReference type="PROSITE" id="PS50088">
    <property type="entry name" value="ANK_REPEAT"/>
    <property type="match status" value="2"/>
</dbReference>
<evidence type="ECO:0000313" key="5">
    <source>
        <dbReference type="Proteomes" id="UP000009022"/>
    </source>
</evidence>
<reference evidence="4 5" key="1">
    <citation type="journal article" date="2008" name="Nature">
        <title>The Trichoplax genome and the nature of placozoans.</title>
        <authorList>
            <person name="Srivastava M."/>
            <person name="Begovic E."/>
            <person name="Chapman J."/>
            <person name="Putnam N.H."/>
            <person name="Hellsten U."/>
            <person name="Kawashima T."/>
            <person name="Kuo A."/>
            <person name="Mitros T."/>
            <person name="Salamov A."/>
            <person name="Carpenter M.L."/>
            <person name="Signorovitch A.Y."/>
            <person name="Moreno M.A."/>
            <person name="Kamm K."/>
            <person name="Grimwood J."/>
            <person name="Schmutz J."/>
            <person name="Shapiro H."/>
            <person name="Grigoriev I.V."/>
            <person name="Buss L.W."/>
            <person name="Schierwater B."/>
            <person name="Dellaporta S.L."/>
            <person name="Rokhsar D.S."/>
        </authorList>
    </citation>
    <scope>NUCLEOTIDE SEQUENCE [LARGE SCALE GENOMIC DNA]</scope>
    <source>
        <strain evidence="4 5">Grell-BS-1999</strain>
    </source>
</reference>
<dbReference type="InParanoid" id="B3RJC9"/>
<dbReference type="InterPro" id="IPR042479">
    <property type="entry name" value="Slf1"/>
</dbReference>
<dbReference type="PANTHER" id="PTHR46677:SF1">
    <property type="entry name" value="SMC5-SMC6 COMPLEX LOCALIZATION FACTOR PROTEIN 1"/>
    <property type="match status" value="1"/>
</dbReference>
<dbReference type="InterPro" id="IPR036420">
    <property type="entry name" value="BRCT_dom_sf"/>
</dbReference>
<organism evidence="4 5">
    <name type="scientific">Trichoplax adhaerens</name>
    <name type="common">Trichoplax reptans</name>
    <dbReference type="NCBI Taxonomy" id="10228"/>
    <lineage>
        <taxon>Eukaryota</taxon>
        <taxon>Metazoa</taxon>
        <taxon>Placozoa</taxon>
        <taxon>Uniplacotomia</taxon>
        <taxon>Trichoplacea</taxon>
        <taxon>Trichoplacidae</taxon>
        <taxon>Trichoplax</taxon>
    </lineage>
</organism>
<feature type="region of interest" description="Disordered" evidence="2">
    <location>
        <begin position="209"/>
        <end position="231"/>
    </location>
</feature>
<dbReference type="eggNOG" id="KOG1929">
    <property type="taxonomic scope" value="Eukaryota"/>
</dbReference>
<dbReference type="AlphaFoldDB" id="B3RJC9"/>
<dbReference type="InterPro" id="IPR001357">
    <property type="entry name" value="BRCT_dom"/>
</dbReference>
<dbReference type="EMBL" id="DS985241">
    <property type="protein sequence ID" value="EDV28508.1"/>
    <property type="molecule type" value="Genomic_DNA"/>
</dbReference>
<keyword evidence="1" id="KW-0040">ANK repeat</keyword>
<dbReference type="OrthoDB" id="5806726at2759"/>
<evidence type="ECO:0000256" key="1">
    <source>
        <dbReference type="PROSITE-ProRule" id="PRU00023"/>
    </source>
</evidence>
<dbReference type="GO" id="GO:0035861">
    <property type="term" value="C:site of double-strand break"/>
    <property type="evidence" value="ECO:0000318"/>
    <property type="project" value="GO_Central"/>
</dbReference>
<feature type="compositionally biased region" description="Polar residues" evidence="2">
    <location>
        <begin position="209"/>
        <end position="221"/>
    </location>
</feature>
<feature type="repeat" description="ANK" evidence="1">
    <location>
        <begin position="676"/>
        <end position="700"/>
    </location>
</feature>
<dbReference type="HOGENOM" id="CLU_351378_0_0_1"/>